<feature type="domain" description="Reverse transcriptase zinc-binding" evidence="2">
    <location>
        <begin position="139"/>
        <end position="233"/>
    </location>
</feature>
<dbReference type="InterPro" id="IPR002156">
    <property type="entry name" value="RNaseH_domain"/>
</dbReference>
<dbReference type="InterPro" id="IPR026960">
    <property type="entry name" value="RVT-Znf"/>
</dbReference>
<feature type="domain" description="RNase H type-1" evidence="1">
    <location>
        <begin position="314"/>
        <end position="434"/>
    </location>
</feature>
<proteinExistence type="predicted"/>
<dbReference type="CDD" id="cd06222">
    <property type="entry name" value="RNase_H_like"/>
    <property type="match status" value="1"/>
</dbReference>
<evidence type="ECO:0000259" key="2">
    <source>
        <dbReference type="Pfam" id="PF13966"/>
    </source>
</evidence>
<dbReference type="Pfam" id="PF13456">
    <property type="entry name" value="RVT_3"/>
    <property type="match status" value="1"/>
</dbReference>
<dbReference type="GeneID" id="104789580"/>
<dbReference type="PANTHER" id="PTHR34146">
    <property type="entry name" value="POLYNUCLEOTIDYL TRANSFERASE, RIBONUCLEASE H-LIKE SUPERFAMILY PROTEIN-RELATED"/>
    <property type="match status" value="1"/>
</dbReference>
<organism evidence="3 4">
    <name type="scientific">Camelina sativa</name>
    <name type="common">False flax</name>
    <name type="synonym">Myagrum sativum</name>
    <dbReference type="NCBI Taxonomy" id="90675"/>
    <lineage>
        <taxon>Eukaryota</taxon>
        <taxon>Viridiplantae</taxon>
        <taxon>Streptophyta</taxon>
        <taxon>Embryophyta</taxon>
        <taxon>Tracheophyta</taxon>
        <taxon>Spermatophyta</taxon>
        <taxon>Magnoliopsida</taxon>
        <taxon>eudicotyledons</taxon>
        <taxon>Gunneridae</taxon>
        <taxon>Pentapetalae</taxon>
        <taxon>rosids</taxon>
        <taxon>malvids</taxon>
        <taxon>Brassicales</taxon>
        <taxon>Brassicaceae</taxon>
        <taxon>Camelineae</taxon>
        <taxon>Camelina</taxon>
    </lineage>
</organism>
<dbReference type="Gene3D" id="3.30.420.10">
    <property type="entry name" value="Ribonuclease H-like superfamily/Ribonuclease H"/>
    <property type="match status" value="1"/>
</dbReference>
<gene>
    <name evidence="4" type="primary">LOC104789580</name>
</gene>
<evidence type="ECO:0000313" key="4">
    <source>
        <dbReference type="RefSeq" id="XP_019101571.1"/>
    </source>
</evidence>
<evidence type="ECO:0000313" key="3">
    <source>
        <dbReference type="Proteomes" id="UP000694864"/>
    </source>
</evidence>
<evidence type="ECO:0000259" key="1">
    <source>
        <dbReference type="Pfam" id="PF13456"/>
    </source>
</evidence>
<dbReference type="InterPro" id="IPR036397">
    <property type="entry name" value="RNaseH_sf"/>
</dbReference>
<reference evidence="4" key="2">
    <citation type="submission" date="2025-08" db="UniProtKB">
        <authorList>
            <consortium name="RefSeq"/>
        </authorList>
    </citation>
    <scope>IDENTIFICATION</scope>
    <source>
        <tissue evidence="4">Leaf</tissue>
    </source>
</reference>
<dbReference type="InterPro" id="IPR044730">
    <property type="entry name" value="RNase_H-like_dom_plant"/>
</dbReference>
<dbReference type="Pfam" id="PF13966">
    <property type="entry name" value="zf-RVT"/>
    <property type="match status" value="1"/>
</dbReference>
<name>A0ABM1RRD3_CAMSA</name>
<sequence>MVPDSLFARVFKSRYYRNTHPLDPIRSYSPSYGWRSICSARSLVYKGLIKRVGTGESISVWNDPWIPAQCPRPALRTGPHMDPNLTVTQLIDHRTNTWRLDLLNELFDLTDVELIRAIPLRSNQNADQFGWHFTKTGKYTVKSGYHLARQEVPRTFQASGCGPEITSLLASVWRVPCSPKIQHFMWQVLSGCIPVAANLARRGIACDPGCVRCGAEEETINHAIFVCPPARQVSTFPWLMWYIWKARNARVYENIDERPEEIVLVAEGEAMTWQHAQVEGDIMDLTSAVNAPEPGQRRPAVNLPTSFTGYRCLVDGSWKPSDPLAGAGWVCSSVQDPTLIKGATNFRRSLSPLHAEVEAFIWAMRCMIGHDFRDVAFYTDCSDLVKMVSSPSDWPAFSAYLDDIKVDRTEFSTFSLSFISRNANVSADSLARQARTSPHHVLYVNNFPPNWLV</sequence>
<dbReference type="InterPro" id="IPR012337">
    <property type="entry name" value="RNaseH-like_sf"/>
</dbReference>
<dbReference type="Proteomes" id="UP000694864">
    <property type="component" value="Chromosome 5"/>
</dbReference>
<dbReference type="RefSeq" id="XP_019101571.1">
    <property type="nucleotide sequence ID" value="XM_019246026.1"/>
</dbReference>
<dbReference type="SUPFAM" id="SSF53098">
    <property type="entry name" value="Ribonuclease H-like"/>
    <property type="match status" value="1"/>
</dbReference>
<protein>
    <submittedName>
        <fullName evidence="4">Uncharacterized protein LOC104789580</fullName>
    </submittedName>
</protein>
<keyword evidence="3" id="KW-1185">Reference proteome</keyword>
<reference evidence="3" key="1">
    <citation type="journal article" date="2014" name="Nat. Commun.">
        <title>The emerging biofuel crop Camelina sativa retains a highly undifferentiated hexaploid genome structure.</title>
        <authorList>
            <person name="Kagale S."/>
            <person name="Koh C."/>
            <person name="Nixon J."/>
            <person name="Bollina V."/>
            <person name="Clarke W.E."/>
            <person name="Tuteja R."/>
            <person name="Spillane C."/>
            <person name="Robinson S.J."/>
            <person name="Links M.G."/>
            <person name="Clarke C."/>
            <person name="Higgins E.E."/>
            <person name="Huebert T."/>
            <person name="Sharpe A.G."/>
            <person name="Parkin I.A."/>
        </authorList>
    </citation>
    <scope>NUCLEOTIDE SEQUENCE [LARGE SCALE GENOMIC DNA]</scope>
    <source>
        <strain evidence="3">cv. DH55</strain>
    </source>
</reference>
<accession>A0ABM1RRD3</accession>
<dbReference type="PANTHER" id="PTHR34146:SF3">
    <property type="entry name" value="POLYNUCLEOTIDYL TRANSFERASE, RIBONUCLEASE H-LIKE SUPERFAMILY PROTEIN"/>
    <property type="match status" value="1"/>
</dbReference>